<name>A0ABQ6NAR6_9STRA</name>
<dbReference type="PROSITE" id="PS51222">
    <property type="entry name" value="DCD"/>
    <property type="match status" value="1"/>
</dbReference>
<dbReference type="InterPro" id="IPR013989">
    <property type="entry name" value="Dev_and_cell_death_domain"/>
</dbReference>
<evidence type="ECO:0000259" key="1">
    <source>
        <dbReference type="PROSITE" id="PS51222"/>
    </source>
</evidence>
<dbReference type="Proteomes" id="UP001165060">
    <property type="component" value="Unassembled WGS sequence"/>
</dbReference>
<keyword evidence="3" id="KW-1185">Reference proteome</keyword>
<comment type="caution">
    <text evidence="2">The sequence shown here is derived from an EMBL/GenBank/DDBJ whole genome shotgun (WGS) entry which is preliminary data.</text>
</comment>
<reference evidence="2 3" key="1">
    <citation type="journal article" date="2023" name="Commun. Biol.">
        <title>Genome analysis of Parmales, the sister group of diatoms, reveals the evolutionary specialization of diatoms from phago-mixotrophs to photoautotrophs.</title>
        <authorList>
            <person name="Ban H."/>
            <person name="Sato S."/>
            <person name="Yoshikawa S."/>
            <person name="Yamada K."/>
            <person name="Nakamura Y."/>
            <person name="Ichinomiya M."/>
            <person name="Sato N."/>
            <person name="Blanc-Mathieu R."/>
            <person name="Endo H."/>
            <person name="Kuwata A."/>
            <person name="Ogata H."/>
        </authorList>
    </citation>
    <scope>NUCLEOTIDE SEQUENCE [LARGE SCALE GENOMIC DNA]</scope>
</reference>
<evidence type="ECO:0000313" key="3">
    <source>
        <dbReference type="Proteomes" id="UP001165060"/>
    </source>
</evidence>
<gene>
    <name evidence="2" type="ORF">TeGR_g8968</name>
</gene>
<dbReference type="EMBL" id="BRYB01006541">
    <property type="protein sequence ID" value="GMI51354.1"/>
    <property type="molecule type" value="Genomic_DNA"/>
</dbReference>
<dbReference type="Pfam" id="PF10539">
    <property type="entry name" value="Dev_Cell_Death"/>
    <property type="match status" value="1"/>
</dbReference>
<organism evidence="2 3">
    <name type="scientific">Tetraparma gracilis</name>
    <dbReference type="NCBI Taxonomy" id="2962635"/>
    <lineage>
        <taxon>Eukaryota</taxon>
        <taxon>Sar</taxon>
        <taxon>Stramenopiles</taxon>
        <taxon>Ochrophyta</taxon>
        <taxon>Bolidophyceae</taxon>
        <taxon>Parmales</taxon>
        <taxon>Triparmaceae</taxon>
        <taxon>Tetraparma</taxon>
    </lineage>
</organism>
<proteinExistence type="predicted"/>
<feature type="domain" description="DCD" evidence="1">
    <location>
        <begin position="1"/>
        <end position="106"/>
    </location>
</feature>
<protein>
    <recommendedName>
        <fullName evidence="1">DCD domain-containing protein</fullName>
    </recommendedName>
</protein>
<accession>A0ABQ6NAR6</accession>
<sequence>GAPNPGQYKHLRPGSPCFLFNYTTQSFEGLFKATTSITKDLDAGAWKGKYPHQVRFELFSVAPVSVKKQVAVSVFGNPRMLHVPEEKQRQLVTLMQTDYGLRIKDE</sequence>
<feature type="non-terminal residue" evidence="2">
    <location>
        <position position="1"/>
    </location>
</feature>
<evidence type="ECO:0000313" key="2">
    <source>
        <dbReference type="EMBL" id="GMI51354.1"/>
    </source>
</evidence>